<keyword evidence="2" id="KW-0285">Flavoprotein</keyword>
<accession>A0A382T0P0</accession>
<keyword evidence="3" id="KW-0288">FMN</keyword>
<sequence>ISKQSKPLSGGISELDKKFKLEKAKLGTRKIARPSFWSGKIVRPEKIEFWSSRDYRLHERILYTTFNKRWKKEYLYP</sequence>
<protein>
    <recommendedName>
        <fullName evidence="5">Pyridoxine 5'-phosphate oxidase dimerisation C-terminal domain-containing protein</fullName>
    </recommendedName>
</protein>
<dbReference type="AlphaFoldDB" id="A0A382T0P0"/>
<evidence type="ECO:0000256" key="1">
    <source>
        <dbReference type="ARBA" id="ARBA00001917"/>
    </source>
</evidence>
<dbReference type="SUPFAM" id="SSF50475">
    <property type="entry name" value="FMN-binding split barrel"/>
    <property type="match status" value="1"/>
</dbReference>
<dbReference type="GO" id="GO:0008615">
    <property type="term" value="P:pyridoxine biosynthetic process"/>
    <property type="evidence" value="ECO:0007669"/>
    <property type="project" value="InterPro"/>
</dbReference>
<evidence type="ECO:0000313" key="6">
    <source>
        <dbReference type="EMBL" id="SVD15739.1"/>
    </source>
</evidence>
<dbReference type="Gene3D" id="2.30.110.10">
    <property type="entry name" value="Electron Transport, Fmn-binding Protein, Chain A"/>
    <property type="match status" value="1"/>
</dbReference>
<proteinExistence type="predicted"/>
<reference evidence="6" key="1">
    <citation type="submission" date="2018-05" db="EMBL/GenBank/DDBJ databases">
        <authorList>
            <person name="Lanie J.A."/>
            <person name="Ng W.-L."/>
            <person name="Kazmierczak K.M."/>
            <person name="Andrzejewski T.M."/>
            <person name="Davidsen T.M."/>
            <person name="Wayne K.J."/>
            <person name="Tettelin H."/>
            <person name="Glass J.I."/>
            <person name="Rusch D."/>
            <person name="Podicherti R."/>
            <person name="Tsui H.-C.T."/>
            <person name="Winkler M.E."/>
        </authorList>
    </citation>
    <scope>NUCLEOTIDE SEQUENCE</scope>
</reference>
<evidence type="ECO:0000256" key="2">
    <source>
        <dbReference type="ARBA" id="ARBA00022630"/>
    </source>
</evidence>
<dbReference type="Pfam" id="PF10590">
    <property type="entry name" value="PNP_phzG_C"/>
    <property type="match status" value="1"/>
</dbReference>
<name>A0A382T0P0_9ZZZZ</name>
<feature type="domain" description="Pyridoxine 5'-phosphate oxidase dimerisation C-terminal" evidence="5">
    <location>
        <begin position="37"/>
        <end position="77"/>
    </location>
</feature>
<dbReference type="PANTHER" id="PTHR10851">
    <property type="entry name" value="PYRIDOXINE-5-PHOSPHATE OXIDASE"/>
    <property type="match status" value="1"/>
</dbReference>
<evidence type="ECO:0000256" key="3">
    <source>
        <dbReference type="ARBA" id="ARBA00022643"/>
    </source>
</evidence>
<dbReference type="GO" id="GO:0004733">
    <property type="term" value="F:pyridoxamine phosphate oxidase activity"/>
    <property type="evidence" value="ECO:0007669"/>
    <property type="project" value="InterPro"/>
</dbReference>
<dbReference type="InterPro" id="IPR000659">
    <property type="entry name" value="Pyridox_Oxase"/>
</dbReference>
<dbReference type="GO" id="GO:0010181">
    <property type="term" value="F:FMN binding"/>
    <property type="evidence" value="ECO:0007669"/>
    <property type="project" value="InterPro"/>
</dbReference>
<feature type="non-terminal residue" evidence="6">
    <location>
        <position position="1"/>
    </location>
</feature>
<dbReference type="InterPro" id="IPR012349">
    <property type="entry name" value="Split_barrel_FMN-bd"/>
</dbReference>
<evidence type="ECO:0000259" key="5">
    <source>
        <dbReference type="Pfam" id="PF10590"/>
    </source>
</evidence>
<gene>
    <name evidence="6" type="ORF">METZ01_LOCUS368593</name>
</gene>
<dbReference type="PANTHER" id="PTHR10851:SF0">
    <property type="entry name" value="PYRIDOXINE-5'-PHOSPHATE OXIDASE"/>
    <property type="match status" value="1"/>
</dbReference>
<evidence type="ECO:0000256" key="4">
    <source>
        <dbReference type="ARBA" id="ARBA00023002"/>
    </source>
</evidence>
<keyword evidence="4" id="KW-0560">Oxidoreductase</keyword>
<comment type="cofactor">
    <cofactor evidence="1">
        <name>FMN</name>
        <dbReference type="ChEBI" id="CHEBI:58210"/>
    </cofactor>
</comment>
<organism evidence="6">
    <name type="scientific">marine metagenome</name>
    <dbReference type="NCBI Taxonomy" id="408172"/>
    <lineage>
        <taxon>unclassified sequences</taxon>
        <taxon>metagenomes</taxon>
        <taxon>ecological metagenomes</taxon>
    </lineage>
</organism>
<dbReference type="InterPro" id="IPR019576">
    <property type="entry name" value="Pyridoxamine_oxidase_dimer_C"/>
</dbReference>
<dbReference type="EMBL" id="UINC01133047">
    <property type="protein sequence ID" value="SVD15739.1"/>
    <property type="molecule type" value="Genomic_DNA"/>
</dbReference>